<dbReference type="InterPro" id="IPR001054">
    <property type="entry name" value="A/G_cyclase"/>
</dbReference>
<dbReference type="SUPFAM" id="SSF55073">
    <property type="entry name" value="Nucleotide cyclase"/>
    <property type="match status" value="1"/>
</dbReference>
<dbReference type="AlphaFoldDB" id="A0A1W2FE71"/>
<dbReference type="InterPro" id="IPR045431">
    <property type="entry name" value="EAD2"/>
</dbReference>
<evidence type="ECO:0000259" key="1">
    <source>
        <dbReference type="PROSITE" id="PS50125"/>
    </source>
</evidence>
<feature type="domain" description="Guanylate cyclase" evidence="1">
    <location>
        <begin position="7"/>
        <end position="128"/>
    </location>
</feature>
<evidence type="ECO:0000313" key="3">
    <source>
        <dbReference type="Proteomes" id="UP000192674"/>
    </source>
</evidence>
<sequence>MTTEHRAIVAVDIASFTDPRRTLMHLRTVQEGLYDMLRVSFDEAGMAWKLVYHEDRGDGAMILVPPEFPKLLLADQWYGRLLAALRRYNEVHTLETRVQLRVALHHGEVYANSDGVVSHAVNLAFRILDAKPAKSALAQTGGMLALIASNDFFQDVIAQEPSAVPSAYRRIAVSVKQTETVAWLRLPDVHVPPPAPPPPRVQVTPLSDIVDALLELPFVREANSRAMLIDLLPREIANSVPYYPITRMHVFALVQTCLRHERGLLDLIEAVRQLDGDSGGVRRLEGIKRLLLSDSVD</sequence>
<organism evidence="2 3">
    <name type="scientific">Kibdelosporangium aridum</name>
    <dbReference type="NCBI Taxonomy" id="2030"/>
    <lineage>
        <taxon>Bacteria</taxon>
        <taxon>Bacillati</taxon>
        <taxon>Actinomycetota</taxon>
        <taxon>Actinomycetes</taxon>
        <taxon>Pseudonocardiales</taxon>
        <taxon>Pseudonocardiaceae</taxon>
        <taxon>Kibdelosporangium</taxon>
    </lineage>
</organism>
<accession>A0A1W2FE71</accession>
<dbReference type="EMBL" id="FWXV01000006">
    <property type="protein sequence ID" value="SMD20369.1"/>
    <property type="molecule type" value="Genomic_DNA"/>
</dbReference>
<dbReference type="GO" id="GO:0009190">
    <property type="term" value="P:cyclic nucleotide biosynthetic process"/>
    <property type="evidence" value="ECO:0007669"/>
    <property type="project" value="InterPro"/>
</dbReference>
<dbReference type="OrthoDB" id="3482507at2"/>
<name>A0A1W2FE71_KIBAR</name>
<dbReference type="GO" id="GO:0035556">
    <property type="term" value="P:intracellular signal transduction"/>
    <property type="evidence" value="ECO:0007669"/>
    <property type="project" value="InterPro"/>
</dbReference>
<dbReference type="Proteomes" id="UP000192674">
    <property type="component" value="Unassembled WGS sequence"/>
</dbReference>
<dbReference type="GO" id="GO:0004016">
    <property type="term" value="F:adenylate cyclase activity"/>
    <property type="evidence" value="ECO:0007669"/>
    <property type="project" value="UniProtKB-ARBA"/>
</dbReference>
<dbReference type="RefSeq" id="WP_084430506.1">
    <property type="nucleotide sequence ID" value="NZ_FWXV01000006.1"/>
</dbReference>
<evidence type="ECO:0000313" key="2">
    <source>
        <dbReference type="EMBL" id="SMD20369.1"/>
    </source>
</evidence>
<dbReference type="Pfam" id="PF19956">
    <property type="entry name" value="EAD2"/>
    <property type="match status" value="1"/>
</dbReference>
<keyword evidence="3" id="KW-1185">Reference proteome</keyword>
<reference evidence="2 3" key="1">
    <citation type="submission" date="2017-04" db="EMBL/GenBank/DDBJ databases">
        <authorList>
            <person name="Afonso C.L."/>
            <person name="Miller P.J."/>
            <person name="Scott M.A."/>
            <person name="Spackman E."/>
            <person name="Goraichik I."/>
            <person name="Dimitrov K.M."/>
            <person name="Suarez D.L."/>
            <person name="Swayne D.E."/>
        </authorList>
    </citation>
    <scope>NUCLEOTIDE SEQUENCE [LARGE SCALE GENOMIC DNA]</scope>
    <source>
        <strain evidence="2 3">DSM 43828</strain>
    </source>
</reference>
<dbReference type="Gene3D" id="3.30.70.1230">
    <property type="entry name" value="Nucleotide cyclase"/>
    <property type="match status" value="1"/>
</dbReference>
<gene>
    <name evidence="2" type="ORF">SAMN05661093_06392</name>
</gene>
<dbReference type="InterPro" id="IPR029787">
    <property type="entry name" value="Nucleotide_cyclase"/>
</dbReference>
<dbReference type="PROSITE" id="PS50125">
    <property type="entry name" value="GUANYLATE_CYCLASE_2"/>
    <property type="match status" value="1"/>
</dbReference>
<protein>
    <recommendedName>
        <fullName evidence="1">Guanylate cyclase domain-containing protein</fullName>
    </recommendedName>
</protein>
<proteinExistence type="predicted"/>